<gene>
    <name evidence="6" type="ORF">NITHO_370030</name>
</gene>
<keyword evidence="2 4" id="KW-0479">Metal-binding</keyword>
<evidence type="ECO:0000256" key="3">
    <source>
        <dbReference type="ARBA" id="ARBA00023004"/>
    </source>
</evidence>
<accession>I4EIZ5</accession>
<proteinExistence type="predicted"/>
<dbReference type="OrthoDB" id="9779283at2"/>
<dbReference type="Gene3D" id="1.10.760.10">
    <property type="entry name" value="Cytochrome c-like domain"/>
    <property type="match status" value="1"/>
</dbReference>
<dbReference type="SUPFAM" id="SSF46626">
    <property type="entry name" value="Cytochrome c"/>
    <property type="match status" value="1"/>
</dbReference>
<dbReference type="PROSITE" id="PS51007">
    <property type="entry name" value="CYTC"/>
    <property type="match status" value="1"/>
</dbReference>
<dbReference type="InterPro" id="IPR009056">
    <property type="entry name" value="Cyt_c-like_dom"/>
</dbReference>
<evidence type="ECO:0000259" key="5">
    <source>
        <dbReference type="PROSITE" id="PS51007"/>
    </source>
</evidence>
<evidence type="ECO:0000313" key="6">
    <source>
        <dbReference type="EMBL" id="CCF84657.1"/>
    </source>
</evidence>
<evidence type="ECO:0000256" key="2">
    <source>
        <dbReference type="ARBA" id="ARBA00022723"/>
    </source>
</evidence>
<dbReference type="RefSeq" id="WP_008478967.1">
    <property type="nucleotide sequence ID" value="NZ_CAGS01000301.1"/>
</dbReference>
<sequence length="164" mass="17841">MAAVVALGLVVIATFLVVYLVNEPNRRAEAAAYMQEVSIERGTKLYVQYCITCHGPEGKGGKTGPNYIGAPLDLAVNTTTDPIKGEKRAEQLKETIINGRGELPRKMPAWGAENNGPLNSEQVDDLVHMIRHGDWQKVHEEALKHYKGNIPTPTPLPSADAASE</sequence>
<keyword evidence="3 4" id="KW-0408">Iron</keyword>
<feature type="domain" description="Cytochrome c" evidence="5">
    <location>
        <begin position="37"/>
        <end position="134"/>
    </location>
</feature>
<dbReference type="GO" id="GO:0020037">
    <property type="term" value="F:heme binding"/>
    <property type="evidence" value="ECO:0007669"/>
    <property type="project" value="InterPro"/>
</dbReference>
<evidence type="ECO:0000256" key="1">
    <source>
        <dbReference type="ARBA" id="ARBA00022617"/>
    </source>
</evidence>
<reference evidence="6 7" key="1">
    <citation type="journal article" date="2012" name="ISME J.">
        <title>Nitrification expanded: discovery, physiology and genomics of a nitrite-oxidizing bacterium from the phylum Chloroflexi.</title>
        <authorList>
            <person name="Sorokin D.Y."/>
            <person name="Lucker S."/>
            <person name="Vejmelkova D."/>
            <person name="Kostrikina N.A."/>
            <person name="Kleerebezem R."/>
            <person name="Rijpstra W.I."/>
            <person name="Damste J.S."/>
            <person name="Le Paslier D."/>
            <person name="Muyzer G."/>
            <person name="Wagner M."/>
            <person name="van Loosdrecht M.C."/>
            <person name="Daims H."/>
        </authorList>
    </citation>
    <scope>NUCLEOTIDE SEQUENCE [LARGE SCALE GENOMIC DNA]</scope>
    <source>
        <strain evidence="7">none</strain>
    </source>
</reference>
<name>I4EIZ5_9BACT</name>
<protein>
    <submittedName>
        <fullName evidence="6">Monoheme cytochrome c</fullName>
    </submittedName>
</protein>
<dbReference type="GO" id="GO:0009055">
    <property type="term" value="F:electron transfer activity"/>
    <property type="evidence" value="ECO:0007669"/>
    <property type="project" value="InterPro"/>
</dbReference>
<comment type="caution">
    <text evidence="6">The sequence shown here is derived from an EMBL/GenBank/DDBJ whole genome shotgun (WGS) entry which is preliminary data.</text>
</comment>
<dbReference type="InterPro" id="IPR036909">
    <property type="entry name" value="Cyt_c-like_dom_sf"/>
</dbReference>
<dbReference type="GO" id="GO:0046872">
    <property type="term" value="F:metal ion binding"/>
    <property type="evidence" value="ECO:0007669"/>
    <property type="project" value="UniProtKB-KW"/>
</dbReference>
<evidence type="ECO:0000313" key="7">
    <source>
        <dbReference type="Proteomes" id="UP000004221"/>
    </source>
</evidence>
<keyword evidence="7" id="KW-1185">Reference proteome</keyword>
<dbReference type="EMBL" id="CAGS01000301">
    <property type="protein sequence ID" value="CCF84657.1"/>
    <property type="molecule type" value="Genomic_DNA"/>
</dbReference>
<dbReference type="Pfam" id="PF13442">
    <property type="entry name" value="Cytochrome_CBB3"/>
    <property type="match status" value="1"/>
</dbReference>
<organism evidence="6 7">
    <name type="scientific">Nitrolancea hollandica Lb</name>
    <dbReference type="NCBI Taxonomy" id="1129897"/>
    <lineage>
        <taxon>Bacteria</taxon>
        <taxon>Pseudomonadati</taxon>
        <taxon>Thermomicrobiota</taxon>
        <taxon>Thermomicrobia</taxon>
        <taxon>Sphaerobacterales</taxon>
        <taxon>Sphaerobacterineae</taxon>
        <taxon>Sphaerobacteraceae</taxon>
        <taxon>Nitrolancea</taxon>
    </lineage>
</organism>
<keyword evidence="1 4" id="KW-0349">Heme</keyword>
<dbReference type="AlphaFoldDB" id="I4EIZ5"/>
<dbReference type="Proteomes" id="UP000004221">
    <property type="component" value="Unassembled WGS sequence"/>
</dbReference>
<evidence type="ECO:0000256" key="4">
    <source>
        <dbReference type="PROSITE-ProRule" id="PRU00433"/>
    </source>
</evidence>